<evidence type="ECO:0000256" key="4">
    <source>
        <dbReference type="ARBA" id="ARBA00048391"/>
    </source>
</evidence>
<dbReference type="Pfam" id="PF17827">
    <property type="entry name" value="PrmC_N"/>
    <property type="match status" value="1"/>
</dbReference>
<dbReference type="AlphaFoldDB" id="A0A0M0KG98"/>
<dbReference type="GeneID" id="87599320"/>
<dbReference type="InterPro" id="IPR002052">
    <property type="entry name" value="DNA_methylase_N6_adenine_CS"/>
</dbReference>
<dbReference type="NCBIfam" id="TIGR03534">
    <property type="entry name" value="RF_mod_PrmC"/>
    <property type="match status" value="1"/>
</dbReference>
<evidence type="ECO:0000259" key="6">
    <source>
        <dbReference type="Pfam" id="PF05175"/>
    </source>
</evidence>
<dbReference type="InterPro" id="IPR004556">
    <property type="entry name" value="HemK-like"/>
</dbReference>
<dbReference type="InterPro" id="IPR029063">
    <property type="entry name" value="SAM-dependent_MTases_sf"/>
</dbReference>
<feature type="domain" description="Release factor glutamine methyltransferase N-terminal" evidence="7">
    <location>
        <begin position="5"/>
        <end position="73"/>
    </location>
</feature>
<evidence type="ECO:0000259" key="7">
    <source>
        <dbReference type="Pfam" id="PF17827"/>
    </source>
</evidence>
<comment type="function">
    <text evidence="5">Methylates the class 1 translation termination release factors RF1/PrfA and RF2/PrfB on the glutamine residue of the universally conserved GGQ motif.</text>
</comment>
<proteinExistence type="inferred from homology"/>
<protein>
    <recommendedName>
        <fullName evidence="5">Release factor glutamine methyltransferase</fullName>
        <shortName evidence="5">RF MTase</shortName>
        <ecNumber evidence="5">2.1.1.297</ecNumber>
    </recommendedName>
    <alternativeName>
        <fullName evidence="5">N5-glutamine methyltransferase PrmC</fullName>
    </alternativeName>
    <alternativeName>
        <fullName evidence="5">Protein-(glutamine-N5) MTase PrmC</fullName>
    </alternativeName>
    <alternativeName>
        <fullName evidence="5">Protein-glutamine N-methyltransferase PrmC</fullName>
    </alternativeName>
</protein>
<gene>
    <name evidence="5" type="primary">prmC</name>
    <name evidence="8" type="ORF">AMD02_01110</name>
</gene>
<reference evidence="8" key="1">
    <citation type="submission" date="2015-08" db="EMBL/GenBank/DDBJ databases">
        <title>Complete DNA Sequence of Pseudomonas syringae pv. actinidiae, the Causal Agent of Kiwifruit Canker Disease.</title>
        <authorList>
            <person name="Rikkerink E.H.A."/>
            <person name="Fineran P.C."/>
        </authorList>
    </citation>
    <scope>NUCLEOTIDE SEQUENCE</scope>
    <source>
        <strain evidence="8">DSM 13666</strain>
    </source>
</reference>
<dbReference type="Gene3D" id="3.40.50.150">
    <property type="entry name" value="Vaccinia Virus protein VP39"/>
    <property type="match status" value="1"/>
</dbReference>
<dbReference type="PROSITE" id="PS00092">
    <property type="entry name" value="N6_MTASE"/>
    <property type="match status" value="1"/>
</dbReference>
<dbReference type="SUPFAM" id="SSF53335">
    <property type="entry name" value="S-adenosyl-L-methionine-dependent methyltransferases"/>
    <property type="match status" value="1"/>
</dbReference>
<dbReference type="GO" id="GO:0032259">
    <property type="term" value="P:methylation"/>
    <property type="evidence" value="ECO:0007669"/>
    <property type="project" value="UniProtKB-KW"/>
</dbReference>
<dbReference type="EMBL" id="LILD01000001">
    <property type="protein sequence ID" value="KOO37597.1"/>
    <property type="molecule type" value="Genomic_DNA"/>
</dbReference>
<organism evidence="8">
    <name type="scientific">Halalkalibacterium halodurans</name>
    <name type="common">Bacillus halodurans</name>
    <dbReference type="NCBI Taxonomy" id="86665"/>
    <lineage>
        <taxon>Bacteria</taxon>
        <taxon>Bacillati</taxon>
        <taxon>Bacillota</taxon>
        <taxon>Bacilli</taxon>
        <taxon>Bacillales</taxon>
        <taxon>Bacillaceae</taxon>
        <taxon>Halalkalibacterium (ex Joshi et al. 2022)</taxon>
    </lineage>
</organism>
<evidence type="ECO:0000256" key="1">
    <source>
        <dbReference type="ARBA" id="ARBA00022603"/>
    </source>
</evidence>
<feature type="binding site" evidence="5">
    <location>
        <begin position="122"/>
        <end position="126"/>
    </location>
    <ligand>
        <name>S-adenosyl-L-methionine</name>
        <dbReference type="ChEBI" id="CHEBI:59789"/>
    </ligand>
</feature>
<feature type="binding site" evidence="5">
    <location>
        <position position="145"/>
    </location>
    <ligand>
        <name>S-adenosyl-L-methionine</name>
        <dbReference type="ChEBI" id="CHEBI:59789"/>
    </ligand>
</feature>
<dbReference type="Pfam" id="PF05175">
    <property type="entry name" value="MTS"/>
    <property type="match status" value="1"/>
</dbReference>
<comment type="caution">
    <text evidence="8">The sequence shown here is derived from an EMBL/GenBank/DDBJ whole genome shotgun (WGS) entry which is preliminary data.</text>
</comment>
<dbReference type="EC" id="2.1.1.297" evidence="5"/>
<feature type="domain" description="Methyltransferase small" evidence="6">
    <location>
        <begin position="109"/>
        <end position="198"/>
    </location>
</feature>
<dbReference type="RefSeq" id="WP_053430155.1">
    <property type="nucleotide sequence ID" value="NZ_CP040441.1"/>
</dbReference>
<dbReference type="InterPro" id="IPR019874">
    <property type="entry name" value="RF_methyltr_PrmC"/>
</dbReference>
<keyword evidence="3 5" id="KW-0949">S-adenosyl-L-methionine</keyword>
<dbReference type="InterPro" id="IPR007848">
    <property type="entry name" value="Small_mtfrase_dom"/>
</dbReference>
<feature type="binding site" evidence="5">
    <location>
        <begin position="189"/>
        <end position="192"/>
    </location>
    <ligand>
        <name>substrate</name>
    </ligand>
</feature>
<evidence type="ECO:0000256" key="5">
    <source>
        <dbReference type="HAMAP-Rule" id="MF_02126"/>
    </source>
</evidence>
<dbReference type="PATRIC" id="fig|136160.3.peg.411"/>
<sequence length="289" mass="32710">MRVHEALHWAFSFLRERQLEEPVAEMLLRHYLQMDRARFLASFHEELDGELFQRLEEDLVAHASGVPVQHLIGVESFYGRQFQVDRHVLIPRPETEELVLAVLKEIRRQFKKEEEITILDIGTGSGAIAVTLALEEERTNVTAVDISRDALQVAADNARRLGANVQLIHGDLGEPFLKTGERFDVIVSNPPYIPTVEKETLAVHVRDHEPALALFGGVDGLDVYRRLMSQLPSLTKEEKGMVALEIGTGQGMDVKKLMQTAYPKAVVDVLYDLNGKDRIVLAYWNETSY</sequence>
<keyword evidence="1 5" id="KW-0489">Methyltransferase</keyword>
<dbReference type="PANTHER" id="PTHR18895:SF74">
    <property type="entry name" value="MTRF1L RELEASE FACTOR GLUTAMINE METHYLTRANSFERASE"/>
    <property type="match status" value="1"/>
</dbReference>
<dbReference type="GO" id="GO:0003676">
    <property type="term" value="F:nucleic acid binding"/>
    <property type="evidence" value="ECO:0007669"/>
    <property type="project" value="InterPro"/>
</dbReference>
<name>A0A0M0KG98_ALKHA</name>
<dbReference type="InterPro" id="IPR040758">
    <property type="entry name" value="PrmC_N"/>
</dbReference>
<feature type="binding site" evidence="5">
    <location>
        <position position="189"/>
    </location>
    <ligand>
        <name>S-adenosyl-L-methionine</name>
        <dbReference type="ChEBI" id="CHEBI:59789"/>
    </ligand>
</feature>
<evidence type="ECO:0000313" key="8">
    <source>
        <dbReference type="EMBL" id="KOO37597.1"/>
    </source>
</evidence>
<dbReference type="Gene3D" id="1.10.8.10">
    <property type="entry name" value="DNA helicase RuvA subunit, C-terminal domain"/>
    <property type="match status" value="1"/>
</dbReference>
<dbReference type="PANTHER" id="PTHR18895">
    <property type="entry name" value="HEMK METHYLTRANSFERASE"/>
    <property type="match status" value="1"/>
</dbReference>
<comment type="similarity">
    <text evidence="5">Belongs to the protein N5-glutamine methyltransferase family. PrmC subfamily.</text>
</comment>
<keyword evidence="2 5" id="KW-0808">Transferase</keyword>
<dbReference type="CDD" id="cd02440">
    <property type="entry name" value="AdoMet_MTases"/>
    <property type="match status" value="1"/>
</dbReference>
<dbReference type="InterPro" id="IPR050320">
    <property type="entry name" value="N5-glutamine_MTase"/>
</dbReference>
<evidence type="ECO:0000256" key="2">
    <source>
        <dbReference type="ARBA" id="ARBA00022679"/>
    </source>
</evidence>
<dbReference type="HAMAP" id="MF_02126">
    <property type="entry name" value="RF_methyltr_PrmC"/>
    <property type="match status" value="1"/>
</dbReference>
<dbReference type="NCBIfam" id="TIGR00536">
    <property type="entry name" value="hemK_fam"/>
    <property type="match status" value="1"/>
</dbReference>
<comment type="catalytic activity">
    <reaction evidence="4 5">
        <text>L-glutaminyl-[peptide chain release factor] + S-adenosyl-L-methionine = N(5)-methyl-L-glutaminyl-[peptide chain release factor] + S-adenosyl-L-homocysteine + H(+)</text>
        <dbReference type="Rhea" id="RHEA:42896"/>
        <dbReference type="Rhea" id="RHEA-COMP:10271"/>
        <dbReference type="Rhea" id="RHEA-COMP:10272"/>
        <dbReference type="ChEBI" id="CHEBI:15378"/>
        <dbReference type="ChEBI" id="CHEBI:30011"/>
        <dbReference type="ChEBI" id="CHEBI:57856"/>
        <dbReference type="ChEBI" id="CHEBI:59789"/>
        <dbReference type="ChEBI" id="CHEBI:61891"/>
        <dbReference type="EC" id="2.1.1.297"/>
    </reaction>
</comment>
<accession>A0A0M0KG98</accession>
<evidence type="ECO:0000256" key="3">
    <source>
        <dbReference type="ARBA" id="ARBA00022691"/>
    </source>
</evidence>
<comment type="caution">
    <text evidence="5">Lacks conserved residue(s) required for the propagation of feature annotation.</text>
</comment>
<dbReference type="GO" id="GO:0102559">
    <property type="term" value="F:peptide chain release factor N(5)-glutamine methyltransferase activity"/>
    <property type="evidence" value="ECO:0007669"/>
    <property type="project" value="UniProtKB-EC"/>
</dbReference>